<name>A0A834ET16_9CHIR</name>
<dbReference type="Proteomes" id="UP000664940">
    <property type="component" value="Unassembled WGS sequence"/>
</dbReference>
<sequence>MLQTKNTVRIKRSCRCSNPCFMVLTAQAGASVPRQALQRGDTKTWAGQGRKGTQASEEIKFIRVSAAVGWHPRSPVLTIHWCQLLPHTGSHDRKGTGCLTERTTHRPLWYPLRNGPVVRNENPAEKCQQPTWVLG</sequence>
<comment type="caution">
    <text evidence="1">The sequence shown here is derived from an EMBL/GenBank/DDBJ whole genome shotgun (WGS) entry which is preliminary data.</text>
</comment>
<evidence type="ECO:0000313" key="2">
    <source>
        <dbReference type="Proteomes" id="UP000664940"/>
    </source>
</evidence>
<organism evidence="1 2">
    <name type="scientific">Phyllostomus discolor</name>
    <name type="common">pale spear-nosed bat</name>
    <dbReference type="NCBI Taxonomy" id="89673"/>
    <lineage>
        <taxon>Eukaryota</taxon>
        <taxon>Metazoa</taxon>
        <taxon>Chordata</taxon>
        <taxon>Craniata</taxon>
        <taxon>Vertebrata</taxon>
        <taxon>Euteleostomi</taxon>
        <taxon>Mammalia</taxon>
        <taxon>Eutheria</taxon>
        <taxon>Laurasiatheria</taxon>
        <taxon>Chiroptera</taxon>
        <taxon>Yangochiroptera</taxon>
        <taxon>Phyllostomidae</taxon>
        <taxon>Phyllostominae</taxon>
        <taxon>Phyllostomus</taxon>
    </lineage>
</organism>
<protein>
    <submittedName>
        <fullName evidence="1">Uncharacterized protein</fullName>
    </submittedName>
</protein>
<proteinExistence type="predicted"/>
<dbReference type="AlphaFoldDB" id="A0A834ET16"/>
<accession>A0A834ET16</accession>
<gene>
    <name evidence="1" type="ORF">HJG60_009825</name>
</gene>
<evidence type="ECO:0000313" key="1">
    <source>
        <dbReference type="EMBL" id="KAF6125317.1"/>
    </source>
</evidence>
<reference evidence="1 2" key="1">
    <citation type="journal article" date="2020" name="Nature">
        <title>Six reference-quality genomes reveal evolution of bat adaptations.</title>
        <authorList>
            <person name="Jebb D."/>
            <person name="Huang Z."/>
            <person name="Pippel M."/>
            <person name="Hughes G.M."/>
            <person name="Lavrichenko K."/>
            <person name="Devanna P."/>
            <person name="Winkler S."/>
            <person name="Jermiin L.S."/>
            <person name="Skirmuntt E.C."/>
            <person name="Katzourakis A."/>
            <person name="Burkitt-Gray L."/>
            <person name="Ray D.A."/>
            <person name="Sullivan K.A.M."/>
            <person name="Roscito J.G."/>
            <person name="Kirilenko B.M."/>
            <person name="Davalos L.M."/>
            <person name="Corthals A.P."/>
            <person name="Power M.L."/>
            <person name="Jones G."/>
            <person name="Ransome R.D."/>
            <person name="Dechmann D.K.N."/>
            <person name="Locatelli A.G."/>
            <person name="Puechmaille S.J."/>
            <person name="Fedrigo O."/>
            <person name="Jarvis E.D."/>
            <person name="Hiller M."/>
            <person name="Vernes S.C."/>
            <person name="Myers E.W."/>
            <person name="Teeling E.C."/>
        </authorList>
    </citation>
    <scope>NUCLEOTIDE SEQUENCE [LARGE SCALE GENOMIC DNA]</scope>
    <source>
        <strain evidence="1">Bat1K_MPI-CBG_1</strain>
    </source>
</reference>
<dbReference type="EMBL" id="JABVXQ010000002">
    <property type="protein sequence ID" value="KAF6125317.1"/>
    <property type="molecule type" value="Genomic_DNA"/>
</dbReference>